<dbReference type="InterPro" id="IPR014937">
    <property type="entry name" value="DUF1810"/>
</dbReference>
<sequence length="167" mass="17774">MLTALTLGPPAGRGPCDQGEDGDGCDVDDSSGLARFVAAQDDGGTYDRALRELGAGRKTTHWMWFVFPQIAGLGRSATAQHFAVADLDEARAYARHPVLGPRLRECASALLDQPEPDAEAVLGPVDAAKLRSSMTLFAAAAPDEPVFAEVLDRFFAGERDEATTTRL</sequence>
<dbReference type="AlphaFoldDB" id="A0A6J4L5U0"/>
<protein>
    <submittedName>
        <fullName evidence="2">NTP pyrophosphohydrolases including oxidative damage repair enzymes</fullName>
    </submittedName>
</protein>
<dbReference type="SUPFAM" id="SSF140736">
    <property type="entry name" value="Rv1873-like"/>
    <property type="match status" value="1"/>
</dbReference>
<organism evidence="2">
    <name type="scientific">uncultured Frankineae bacterium</name>
    <dbReference type="NCBI Taxonomy" id="437475"/>
    <lineage>
        <taxon>Bacteria</taxon>
        <taxon>Bacillati</taxon>
        <taxon>Actinomycetota</taxon>
        <taxon>Actinomycetes</taxon>
        <taxon>Frankiales</taxon>
        <taxon>environmental samples</taxon>
    </lineage>
</organism>
<reference evidence="2" key="1">
    <citation type="submission" date="2020-02" db="EMBL/GenBank/DDBJ databases">
        <authorList>
            <person name="Meier V. D."/>
        </authorList>
    </citation>
    <scope>NUCLEOTIDE SEQUENCE</scope>
    <source>
        <strain evidence="2">AVDCRST_MAG07</strain>
    </source>
</reference>
<proteinExistence type="predicted"/>
<dbReference type="PIRSF" id="PIRSF008546">
    <property type="entry name" value="UCP008546"/>
    <property type="match status" value="1"/>
</dbReference>
<evidence type="ECO:0000256" key="1">
    <source>
        <dbReference type="SAM" id="MobiDB-lite"/>
    </source>
</evidence>
<keyword evidence="2" id="KW-0378">Hydrolase</keyword>
<feature type="region of interest" description="Disordered" evidence="1">
    <location>
        <begin position="1"/>
        <end position="27"/>
    </location>
</feature>
<evidence type="ECO:0000313" key="2">
    <source>
        <dbReference type="EMBL" id="CAA9322086.1"/>
    </source>
</evidence>
<gene>
    <name evidence="2" type="ORF">AVDCRST_MAG07-1305</name>
</gene>
<dbReference type="EMBL" id="CADCUB010000064">
    <property type="protein sequence ID" value="CAA9322086.1"/>
    <property type="molecule type" value="Genomic_DNA"/>
</dbReference>
<dbReference type="InterPro" id="IPR036287">
    <property type="entry name" value="Rv1873-like_sf"/>
</dbReference>
<dbReference type="Gene3D" id="1.25.40.380">
    <property type="entry name" value="Protein of unknown function DUF1810"/>
    <property type="match status" value="1"/>
</dbReference>
<feature type="compositionally biased region" description="Acidic residues" evidence="1">
    <location>
        <begin position="18"/>
        <end position="27"/>
    </location>
</feature>
<dbReference type="Pfam" id="PF08837">
    <property type="entry name" value="DUF1810"/>
    <property type="match status" value="1"/>
</dbReference>
<accession>A0A6J4L5U0</accession>
<name>A0A6J4L5U0_9ACTN</name>
<dbReference type="GO" id="GO:0016787">
    <property type="term" value="F:hydrolase activity"/>
    <property type="evidence" value="ECO:0007669"/>
    <property type="project" value="UniProtKB-KW"/>
</dbReference>